<comment type="caution">
    <text evidence="7">The sequence shown here is derived from an EMBL/GenBank/DDBJ whole genome shotgun (WGS) entry which is preliminary data.</text>
</comment>
<evidence type="ECO:0000256" key="6">
    <source>
        <dbReference type="SAM" id="Phobius"/>
    </source>
</evidence>
<evidence type="ECO:0000313" key="8">
    <source>
        <dbReference type="Proteomes" id="UP000657421"/>
    </source>
</evidence>
<dbReference type="InterPro" id="IPR001851">
    <property type="entry name" value="ABC_transp_permease"/>
</dbReference>
<evidence type="ECO:0000256" key="2">
    <source>
        <dbReference type="ARBA" id="ARBA00022475"/>
    </source>
</evidence>
<sequence>MNTEQQKKNKIMSILMKTEVSMVAIIAIIFIAASLGTQNFLTAYNLTNILKQCAIIGIISIAETYVIITAGIDISCGAIVGMSTLIVAMSQAKWGLSVPVSLLLGILVAIISGVFNAALVYEFRVPAFVATLGSQTILRGLIKVISNGGTVAGINKSFAGFASASVGFIPNLAIVWFVIAVICFLILKYTIFGRNLFVLGSGEEVAKLNGISIRKTIYSTYAFAGLLYGIAGILLCARINSAIPTAGEAYETNAIAASVLGGASLAGGCGSVFGTVLGTILIILIDNVGTQFGIGAFVMQVITGCVIVIAIVVDQLKKRGKR</sequence>
<feature type="transmembrane region" description="Helical" evidence="6">
    <location>
        <begin position="217"/>
        <end position="237"/>
    </location>
</feature>
<keyword evidence="2" id="KW-1003">Cell membrane</keyword>
<feature type="transmembrane region" description="Helical" evidence="6">
    <location>
        <begin position="65"/>
        <end position="88"/>
    </location>
</feature>
<dbReference type="EMBL" id="JACRSZ010000004">
    <property type="protein sequence ID" value="MBC8572628.1"/>
    <property type="molecule type" value="Genomic_DNA"/>
</dbReference>
<dbReference type="Pfam" id="PF02653">
    <property type="entry name" value="BPD_transp_2"/>
    <property type="match status" value="1"/>
</dbReference>
<dbReference type="PANTHER" id="PTHR32196">
    <property type="entry name" value="ABC TRANSPORTER PERMEASE PROTEIN YPHD-RELATED-RELATED"/>
    <property type="match status" value="1"/>
</dbReference>
<feature type="transmembrane region" description="Helical" evidence="6">
    <location>
        <begin position="258"/>
        <end position="285"/>
    </location>
</feature>
<protein>
    <submittedName>
        <fullName evidence="7">ABC transporter permease</fullName>
    </submittedName>
</protein>
<dbReference type="Proteomes" id="UP000657421">
    <property type="component" value="Unassembled WGS sequence"/>
</dbReference>
<evidence type="ECO:0000256" key="3">
    <source>
        <dbReference type="ARBA" id="ARBA00022692"/>
    </source>
</evidence>
<proteinExistence type="predicted"/>
<feature type="transmembrane region" description="Helical" evidence="6">
    <location>
        <begin position="291"/>
        <end position="313"/>
    </location>
</feature>
<dbReference type="RefSeq" id="WP_249307658.1">
    <property type="nucleotide sequence ID" value="NZ_JACRSZ010000004.1"/>
</dbReference>
<keyword evidence="5 6" id="KW-0472">Membrane</keyword>
<evidence type="ECO:0000256" key="4">
    <source>
        <dbReference type="ARBA" id="ARBA00022989"/>
    </source>
</evidence>
<name>A0ABR7N8A1_9FIRM</name>
<evidence type="ECO:0000256" key="1">
    <source>
        <dbReference type="ARBA" id="ARBA00004651"/>
    </source>
</evidence>
<feature type="transmembrane region" description="Helical" evidence="6">
    <location>
        <begin position="158"/>
        <end position="187"/>
    </location>
</feature>
<organism evidence="7 8">
    <name type="scientific">Jingyaoa shaoxingensis</name>
    <dbReference type="NCBI Taxonomy" id="2763671"/>
    <lineage>
        <taxon>Bacteria</taxon>
        <taxon>Bacillati</taxon>
        <taxon>Bacillota</taxon>
        <taxon>Clostridia</taxon>
        <taxon>Lachnospirales</taxon>
        <taxon>Lachnospiraceae</taxon>
        <taxon>Jingyaoa</taxon>
    </lineage>
</organism>
<keyword evidence="8" id="KW-1185">Reference proteome</keyword>
<gene>
    <name evidence="7" type="ORF">H8716_05940</name>
</gene>
<keyword evidence="3 6" id="KW-0812">Transmembrane</keyword>
<keyword evidence="4 6" id="KW-1133">Transmembrane helix</keyword>
<reference evidence="7 8" key="1">
    <citation type="submission" date="2020-08" db="EMBL/GenBank/DDBJ databases">
        <title>Genome public.</title>
        <authorList>
            <person name="Liu C."/>
            <person name="Sun Q."/>
        </authorList>
    </citation>
    <scope>NUCLEOTIDE SEQUENCE [LARGE SCALE GENOMIC DNA]</scope>
    <source>
        <strain evidence="7 8">NSJ-46</strain>
    </source>
</reference>
<evidence type="ECO:0000256" key="5">
    <source>
        <dbReference type="ARBA" id="ARBA00023136"/>
    </source>
</evidence>
<comment type="subcellular location">
    <subcellularLocation>
        <location evidence="1">Cell membrane</location>
        <topology evidence="1">Multi-pass membrane protein</topology>
    </subcellularLocation>
</comment>
<evidence type="ECO:0000313" key="7">
    <source>
        <dbReference type="EMBL" id="MBC8572628.1"/>
    </source>
</evidence>
<accession>A0ABR7N8A1</accession>
<dbReference type="PANTHER" id="PTHR32196:SF72">
    <property type="entry name" value="RIBOSE IMPORT PERMEASE PROTEIN RBSC"/>
    <property type="match status" value="1"/>
</dbReference>
<dbReference type="CDD" id="cd06579">
    <property type="entry name" value="TM_PBP1_transp_AraH_like"/>
    <property type="match status" value="1"/>
</dbReference>
<feature type="transmembrane region" description="Helical" evidence="6">
    <location>
        <begin position="20"/>
        <end position="41"/>
    </location>
</feature>
<feature type="transmembrane region" description="Helical" evidence="6">
    <location>
        <begin position="100"/>
        <end position="121"/>
    </location>
</feature>